<comment type="caution">
    <text evidence="1">The sequence shown here is derived from an EMBL/GenBank/DDBJ whole genome shotgun (WGS) entry which is preliminary data.</text>
</comment>
<proteinExistence type="predicted"/>
<dbReference type="EMBL" id="CALNXK010000110">
    <property type="protein sequence ID" value="CAH3158148.1"/>
    <property type="molecule type" value="Genomic_DNA"/>
</dbReference>
<gene>
    <name evidence="1" type="ORF">PLOB_00003118</name>
</gene>
<dbReference type="Proteomes" id="UP001159405">
    <property type="component" value="Unassembled WGS sequence"/>
</dbReference>
<evidence type="ECO:0000313" key="1">
    <source>
        <dbReference type="EMBL" id="CAH3158148.1"/>
    </source>
</evidence>
<organism evidence="1 2">
    <name type="scientific">Porites lobata</name>
    <dbReference type="NCBI Taxonomy" id="104759"/>
    <lineage>
        <taxon>Eukaryota</taxon>
        <taxon>Metazoa</taxon>
        <taxon>Cnidaria</taxon>
        <taxon>Anthozoa</taxon>
        <taxon>Hexacorallia</taxon>
        <taxon>Scleractinia</taxon>
        <taxon>Fungiina</taxon>
        <taxon>Poritidae</taxon>
        <taxon>Porites</taxon>
    </lineage>
</organism>
<protein>
    <recommendedName>
        <fullName evidence="3">DUF3987 domain-containing protein</fullName>
    </recommendedName>
</protein>
<accession>A0ABN8Q949</accession>
<keyword evidence="2" id="KW-1185">Reference proteome</keyword>
<sequence length="154" mass="16613">MLPFDEIVPVAAKEWLEKVAISHGTSREMFLLSALTSTSALIGKSTLQVFSTYGEKGNLFTVVIAPSGSGKTPACHLGCIDPIVEHLEPKIEKSIVMDDASSNGLFNHFVSGDTVPVLCIDEAHSFLMKITSLSKSPQANLTLERLCKCFDGDK</sequence>
<evidence type="ECO:0000313" key="2">
    <source>
        <dbReference type="Proteomes" id="UP001159405"/>
    </source>
</evidence>
<evidence type="ECO:0008006" key="3">
    <source>
        <dbReference type="Google" id="ProtNLM"/>
    </source>
</evidence>
<reference evidence="1 2" key="1">
    <citation type="submission" date="2022-05" db="EMBL/GenBank/DDBJ databases">
        <authorList>
            <consortium name="Genoscope - CEA"/>
            <person name="William W."/>
        </authorList>
    </citation>
    <scope>NUCLEOTIDE SEQUENCE [LARGE SCALE GENOMIC DNA]</scope>
</reference>
<name>A0ABN8Q949_9CNID</name>